<evidence type="ECO:0000256" key="6">
    <source>
        <dbReference type="SAM" id="Phobius"/>
    </source>
</evidence>
<proteinExistence type="inferred from homology"/>
<protein>
    <recommendedName>
        <fullName evidence="7">EamA domain-containing protein</fullName>
    </recommendedName>
</protein>
<feature type="transmembrane region" description="Helical" evidence="6">
    <location>
        <begin position="156"/>
        <end position="179"/>
    </location>
</feature>
<dbReference type="PANTHER" id="PTHR32322:SF2">
    <property type="entry name" value="EAMA DOMAIN-CONTAINING PROTEIN"/>
    <property type="match status" value="1"/>
</dbReference>
<keyword evidence="4 6" id="KW-1133">Transmembrane helix</keyword>
<feature type="transmembrane region" description="Helical" evidence="6">
    <location>
        <begin position="131"/>
        <end position="150"/>
    </location>
</feature>
<dbReference type="GO" id="GO:0016020">
    <property type="term" value="C:membrane"/>
    <property type="evidence" value="ECO:0007669"/>
    <property type="project" value="UniProtKB-SubCell"/>
</dbReference>
<dbReference type="PANTHER" id="PTHR32322">
    <property type="entry name" value="INNER MEMBRANE TRANSPORTER"/>
    <property type="match status" value="1"/>
</dbReference>
<evidence type="ECO:0000256" key="3">
    <source>
        <dbReference type="ARBA" id="ARBA00022692"/>
    </source>
</evidence>
<name>A0A1U7JC65_9HYPH</name>
<keyword evidence="5 6" id="KW-0472">Membrane</keyword>
<feature type="transmembrane region" description="Helical" evidence="6">
    <location>
        <begin position="98"/>
        <end position="122"/>
    </location>
</feature>
<organism evidence="8 9">
    <name type="scientific">Pseudovibrio exalbescens</name>
    <dbReference type="NCBI Taxonomy" id="197461"/>
    <lineage>
        <taxon>Bacteria</taxon>
        <taxon>Pseudomonadati</taxon>
        <taxon>Pseudomonadota</taxon>
        <taxon>Alphaproteobacteria</taxon>
        <taxon>Hyphomicrobiales</taxon>
        <taxon>Stappiaceae</taxon>
        <taxon>Pseudovibrio</taxon>
    </lineage>
</organism>
<dbReference type="EMBL" id="LVVZ01000050">
    <property type="protein sequence ID" value="OKL42307.1"/>
    <property type="molecule type" value="Genomic_DNA"/>
</dbReference>
<dbReference type="Proteomes" id="UP000185783">
    <property type="component" value="Unassembled WGS sequence"/>
</dbReference>
<feature type="transmembrane region" description="Helical" evidence="6">
    <location>
        <begin position="191"/>
        <end position="212"/>
    </location>
</feature>
<feature type="domain" description="EamA" evidence="7">
    <location>
        <begin position="19"/>
        <end position="144"/>
    </location>
</feature>
<feature type="domain" description="EamA" evidence="7">
    <location>
        <begin position="156"/>
        <end position="289"/>
    </location>
</feature>
<evidence type="ECO:0000259" key="7">
    <source>
        <dbReference type="Pfam" id="PF00892"/>
    </source>
</evidence>
<feature type="transmembrane region" description="Helical" evidence="6">
    <location>
        <begin position="12"/>
        <end position="35"/>
    </location>
</feature>
<accession>A0A1U7JC65</accession>
<evidence type="ECO:0000256" key="2">
    <source>
        <dbReference type="ARBA" id="ARBA00007362"/>
    </source>
</evidence>
<gene>
    <name evidence="8" type="ORF">A3843_00675</name>
</gene>
<dbReference type="InterPro" id="IPR050638">
    <property type="entry name" value="AA-Vitamin_Transporters"/>
</dbReference>
<comment type="similarity">
    <text evidence="2">Belongs to the EamA transporter family.</text>
</comment>
<comment type="caution">
    <text evidence="8">The sequence shown here is derived from an EMBL/GenBank/DDBJ whole genome shotgun (WGS) entry which is preliminary data.</text>
</comment>
<evidence type="ECO:0000313" key="9">
    <source>
        <dbReference type="Proteomes" id="UP000185783"/>
    </source>
</evidence>
<evidence type="ECO:0000256" key="4">
    <source>
        <dbReference type="ARBA" id="ARBA00022989"/>
    </source>
</evidence>
<dbReference type="InterPro" id="IPR037185">
    <property type="entry name" value="EmrE-like"/>
</dbReference>
<evidence type="ECO:0000313" key="8">
    <source>
        <dbReference type="EMBL" id="OKL42307.1"/>
    </source>
</evidence>
<dbReference type="SUPFAM" id="SSF103481">
    <property type="entry name" value="Multidrug resistance efflux transporter EmrE"/>
    <property type="match status" value="2"/>
</dbReference>
<comment type="subcellular location">
    <subcellularLocation>
        <location evidence="1">Membrane</location>
        <topology evidence="1">Multi-pass membrane protein</topology>
    </subcellularLocation>
</comment>
<dbReference type="Pfam" id="PF00892">
    <property type="entry name" value="EamA"/>
    <property type="match status" value="2"/>
</dbReference>
<keyword evidence="3 6" id="KW-0812">Transmembrane</keyword>
<feature type="transmembrane region" description="Helical" evidence="6">
    <location>
        <begin position="47"/>
        <end position="67"/>
    </location>
</feature>
<keyword evidence="9" id="KW-1185">Reference proteome</keyword>
<evidence type="ECO:0000256" key="1">
    <source>
        <dbReference type="ARBA" id="ARBA00004141"/>
    </source>
</evidence>
<feature type="transmembrane region" description="Helical" evidence="6">
    <location>
        <begin position="218"/>
        <end position="239"/>
    </location>
</feature>
<sequence length="311" mass="32292">MKKGARISLSEIGPNTATALIAFTAVCFGLVPLFAKELQGQGVGSAAIALYRYIFSALMLSPFLPLSKGKLRQAGLMTVTGVFLGLGWIGYLEAVKTVPVAVAGVVYMTYPLFVLLFAWILVGMRPTRNSVIAGGMIVVAAALVADPTVLTPDMSMALLMAWTAPLGFGLLVVVLTTMVDRLTGLERMATGMLGATLGLAPGAIMAEGAAIVPTDWSMIATIAGLGFVTSVIPQVIYTFSCMRVGPARSGIAGSLELPTMFVIGYMAFGEALGPREIVAAAMVLAAVVISQTTKKAKASQTPVEQPTALVS</sequence>
<dbReference type="AlphaFoldDB" id="A0A1U7JC65"/>
<evidence type="ECO:0000256" key="5">
    <source>
        <dbReference type="ARBA" id="ARBA00023136"/>
    </source>
</evidence>
<dbReference type="STRING" id="197461.A3843_00675"/>
<dbReference type="RefSeq" id="WP_028482339.1">
    <property type="nucleotide sequence ID" value="NZ_LVVZ01000050.1"/>
</dbReference>
<feature type="transmembrane region" description="Helical" evidence="6">
    <location>
        <begin position="74"/>
        <end position="92"/>
    </location>
</feature>
<reference evidence="8 9" key="1">
    <citation type="submission" date="2016-03" db="EMBL/GenBank/DDBJ databases">
        <title>Genome sequence of Nesiotobacter sp. nov., a moderately halophilic alphaproteobacterium isolated from the Yellow Sea, China.</title>
        <authorList>
            <person name="Zhang G."/>
            <person name="Zhang R."/>
        </authorList>
    </citation>
    <scope>NUCLEOTIDE SEQUENCE [LARGE SCALE GENOMIC DNA]</scope>
    <source>
        <strain evidence="8 9">WB1-6</strain>
    </source>
</reference>
<dbReference type="InterPro" id="IPR000620">
    <property type="entry name" value="EamA_dom"/>
</dbReference>